<dbReference type="PANTHER" id="PTHR28259">
    <property type="entry name" value="FLUORIDE EXPORT PROTEIN 1-RELATED"/>
    <property type="match status" value="1"/>
</dbReference>
<keyword evidence="6 12" id="KW-0915">Sodium</keyword>
<keyword evidence="4 12" id="KW-0812">Transmembrane</keyword>
<evidence type="ECO:0000256" key="12">
    <source>
        <dbReference type="HAMAP-Rule" id="MF_00454"/>
    </source>
</evidence>
<feature type="transmembrane region" description="Helical" evidence="12">
    <location>
        <begin position="67"/>
        <end position="85"/>
    </location>
</feature>
<comment type="subcellular location">
    <subcellularLocation>
        <location evidence="1 12">Cell membrane</location>
        <topology evidence="1 12">Multi-pass membrane protein</topology>
    </subcellularLocation>
</comment>
<dbReference type="AlphaFoldDB" id="A0A975HCN4"/>
<dbReference type="HAMAP" id="MF_00454">
    <property type="entry name" value="FluC"/>
    <property type="match status" value="1"/>
</dbReference>
<keyword evidence="8 12" id="KW-0472">Membrane</keyword>
<evidence type="ECO:0000256" key="9">
    <source>
        <dbReference type="ARBA" id="ARBA00023303"/>
    </source>
</evidence>
<keyword evidence="3" id="KW-0997">Cell inner membrane</keyword>
<evidence type="ECO:0000256" key="7">
    <source>
        <dbReference type="ARBA" id="ARBA00023065"/>
    </source>
</evidence>
<comment type="similarity">
    <text evidence="10 12">Belongs to the fluoride channel Fluc/FEX (TC 1.A.43) family.</text>
</comment>
<protein>
    <recommendedName>
        <fullName evidence="12">Fluoride-specific ion channel FluC</fullName>
    </recommendedName>
</protein>
<comment type="activity regulation">
    <text evidence="12">Na(+) is not transported, but it plays an essential structural role and its presence is essential for fluoride channel function.</text>
</comment>
<dbReference type="GO" id="GO:0140114">
    <property type="term" value="P:cellular detoxification of fluoride"/>
    <property type="evidence" value="ECO:0007669"/>
    <property type="project" value="UniProtKB-UniRule"/>
</dbReference>
<gene>
    <name evidence="12 13" type="primary">crcB</name>
    <name evidence="12" type="synonym">fluC</name>
    <name evidence="13" type="ORF">HRJ34_19250</name>
</gene>
<keyword evidence="2 12" id="KW-1003">Cell membrane</keyword>
<evidence type="ECO:0000256" key="8">
    <source>
        <dbReference type="ARBA" id="ARBA00023136"/>
    </source>
</evidence>
<feature type="binding site" evidence="12">
    <location>
        <position position="75"/>
    </location>
    <ligand>
        <name>Na(+)</name>
        <dbReference type="ChEBI" id="CHEBI:29101"/>
        <note>structural</note>
    </ligand>
</feature>
<evidence type="ECO:0000313" key="13">
    <source>
        <dbReference type="EMBL" id="QTH20457.1"/>
    </source>
</evidence>
<feature type="binding site" evidence="12">
    <location>
        <position position="78"/>
    </location>
    <ligand>
        <name>Na(+)</name>
        <dbReference type="ChEBI" id="CHEBI:29101"/>
        <note>structural</note>
    </ligand>
</feature>
<organism evidence="13 14">
    <name type="scientific">Rhizorhabdus wittichii</name>
    <dbReference type="NCBI Taxonomy" id="160791"/>
    <lineage>
        <taxon>Bacteria</taxon>
        <taxon>Pseudomonadati</taxon>
        <taxon>Pseudomonadota</taxon>
        <taxon>Alphaproteobacteria</taxon>
        <taxon>Sphingomonadales</taxon>
        <taxon>Sphingomonadaceae</taxon>
        <taxon>Rhizorhabdus</taxon>
    </lineage>
</organism>
<sequence>MRATFIVFIGSGLGGALRHLVGLVALRLLGPAFPYGTLAINVAGSALMGLVVGLFAAGTLAGHDLRLLLTTGILGGFTTWSTFTLDITTLWERGQPLAAIGYVATSLVLSLAMIALMLLLARRWV</sequence>
<feature type="transmembrane region" description="Helical" evidence="12">
    <location>
        <begin position="34"/>
        <end position="55"/>
    </location>
</feature>
<reference evidence="13" key="2">
    <citation type="submission" date="2021-04" db="EMBL/GenBank/DDBJ databases">
        <title>Isolation and genomic analysis of the ibuprofen-degrading bacterium Sphingomonas strain MPO218.</title>
        <authorList>
            <person name="Aulestia M."/>
            <person name="Flores A."/>
            <person name="Mangas E.L."/>
            <person name="Perez-Pulido A.J."/>
            <person name="Santero E."/>
            <person name="Camacho E.M."/>
        </authorList>
    </citation>
    <scope>NUCLEOTIDE SEQUENCE</scope>
    <source>
        <strain evidence="13">MPO218</strain>
    </source>
</reference>
<accession>A0A975HCN4</accession>
<reference evidence="13" key="1">
    <citation type="submission" date="2020-07" db="EMBL/GenBank/DDBJ databases">
        <authorList>
            <person name="Camacho E."/>
        </authorList>
    </citation>
    <scope>NUCLEOTIDE SEQUENCE</scope>
    <source>
        <strain evidence="13">MPO218</strain>
    </source>
</reference>
<dbReference type="EMBL" id="CP059319">
    <property type="protein sequence ID" value="QTH20457.1"/>
    <property type="molecule type" value="Genomic_DNA"/>
</dbReference>
<comment type="function">
    <text evidence="12">Fluoride-specific ion channel. Important for reducing fluoride concentration in the cell, thus reducing its toxicity.</text>
</comment>
<evidence type="ECO:0000256" key="10">
    <source>
        <dbReference type="ARBA" id="ARBA00035120"/>
    </source>
</evidence>
<keyword evidence="12" id="KW-0813">Transport</keyword>
<evidence type="ECO:0000256" key="11">
    <source>
        <dbReference type="ARBA" id="ARBA00035585"/>
    </source>
</evidence>
<dbReference type="PANTHER" id="PTHR28259:SF1">
    <property type="entry name" value="FLUORIDE EXPORT PROTEIN 1-RELATED"/>
    <property type="match status" value="1"/>
</dbReference>
<keyword evidence="12" id="KW-0479">Metal-binding</keyword>
<dbReference type="InterPro" id="IPR003691">
    <property type="entry name" value="FluC"/>
</dbReference>
<dbReference type="GO" id="GO:0046872">
    <property type="term" value="F:metal ion binding"/>
    <property type="evidence" value="ECO:0007669"/>
    <property type="project" value="UniProtKB-KW"/>
</dbReference>
<dbReference type="GO" id="GO:0005886">
    <property type="term" value="C:plasma membrane"/>
    <property type="evidence" value="ECO:0007669"/>
    <property type="project" value="UniProtKB-SubCell"/>
</dbReference>
<dbReference type="RefSeq" id="WP_016746995.1">
    <property type="nucleotide sequence ID" value="NZ_CP059319.1"/>
</dbReference>
<evidence type="ECO:0000256" key="2">
    <source>
        <dbReference type="ARBA" id="ARBA00022475"/>
    </source>
</evidence>
<keyword evidence="9 12" id="KW-0407">Ion channel</keyword>
<keyword evidence="5 12" id="KW-1133">Transmembrane helix</keyword>
<evidence type="ECO:0000256" key="6">
    <source>
        <dbReference type="ARBA" id="ARBA00023053"/>
    </source>
</evidence>
<proteinExistence type="inferred from homology"/>
<dbReference type="Pfam" id="PF02537">
    <property type="entry name" value="CRCB"/>
    <property type="match status" value="1"/>
</dbReference>
<evidence type="ECO:0000256" key="4">
    <source>
        <dbReference type="ARBA" id="ARBA00022692"/>
    </source>
</evidence>
<name>A0A975HCN4_9SPHN</name>
<feature type="transmembrane region" description="Helical" evidence="12">
    <location>
        <begin position="97"/>
        <end position="121"/>
    </location>
</feature>
<evidence type="ECO:0000256" key="1">
    <source>
        <dbReference type="ARBA" id="ARBA00004651"/>
    </source>
</evidence>
<dbReference type="GO" id="GO:0062054">
    <property type="term" value="F:fluoride channel activity"/>
    <property type="evidence" value="ECO:0007669"/>
    <property type="project" value="UniProtKB-UniRule"/>
</dbReference>
<evidence type="ECO:0000313" key="14">
    <source>
        <dbReference type="Proteomes" id="UP000664914"/>
    </source>
</evidence>
<keyword evidence="7 12" id="KW-0406">Ion transport</keyword>
<dbReference type="Proteomes" id="UP000664914">
    <property type="component" value="Chromosome"/>
</dbReference>
<evidence type="ECO:0000256" key="3">
    <source>
        <dbReference type="ARBA" id="ARBA00022519"/>
    </source>
</evidence>
<evidence type="ECO:0000256" key="5">
    <source>
        <dbReference type="ARBA" id="ARBA00022989"/>
    </source>
</evidence>
<dbReference type="NCBIfam" id="TIGR00494">
    <property type="entry name" value="crcB"/>
    <property type="match status" value="1"/>
</dbReference>
<comment type="catalytic activity">
    <reaction evidence="11">
        <text>fluoride(in) = fluoride(out)</text>
        <dbReference type="Rhea" id="RHEA:76159"/>
        <dbReference type="ChEBI" id="CHEBI:17051"/>
    </reaction>
    <physiologicalReaction direction="left-to-right" evidence="11">
        <dbReference type="Rhea" id="RHEA:76160"/>
    </physiologicalReaction>
</comment>